<feature type="signal peptide" evidence="2">
    <location>
        <begin position="1"/>
        <end position="38"/>
    </location>
</feature>
<keyword evidence="1" id="KW-1133">Transmembrane helix</keyword>
<keyword evidence="1" id="KW-0812">Transmembrane</keyword>
<dbReference type="InterPro" id="IPR025403">
    <property type="entry name" value="TgpA-like_C"/>
</dbReference>
<evidence type="ECO:0000313" key="4">
    <source>
        <dbReference type="EMBL" id="CAA9427331.1"/>
    </source>
</evidence>
<sequence>MNAAQPRFNSKFHPVNFARPVLFSFILCFVFSSPNVFAATLPEYRANIKDAKILIEDFANLDAANFSNSEYLKIERETLARTRAALPASERVEWQSGTIETNNQWLAEKLDRYQREPRVSAKRAAILEEIVERLDALERKVGELENSPAASHSKDEDKRKLEEILQREEYQKPEQASENLLEKIYNRVVKWLAEIFPRANISPSSATNFSSLSFILQLVLYALILGAIGFLVYRFAPFFAGQFRFKERAEKKERVVLGERLTADETARSLFGEAERLAGEGDLRGAIRKGYIAFLCELSERKIIGLSQHKTNRDYLRDVSGKSELYENMSGLTGNYERHWYGSDDARETDWTEFKEEYQKAIGV</sequence>
<reference evidence="4" key="1">
    <citation type="submission" date="2020-02" db="EMBL/GenBank/DDBJ databases">
        <authorList>
            <person name="Meier V. D."/>
        </authorList>
    </citation>
    <scope>NUCLEOTIDE SEQUENCE</scope>
    <source>
        <strain evidence="4">AVDCRST_MAG74</strain>
    </source>
</reference>
<keyword evidence="1" id="KW-0472">Membrane</keyword>
<feature type="chain" id="PRO_5027087865" description="Protein-glutamine gamma-glutamyltransferase-like C-terminal domain-containing protein" evidence="2">
    <location>
        <begin position="39"/>
        <end position="364"/>
    </location>
</feature>
<feature type="domain" description="Protein-glutamine gamma-glutamyltransferase-like C-terminal" evidence="3">
    <location>
        <begin position="291"/>
        <end position="358"/>
    </location>
</feature>
<keyword evidence="2" id="KW-0732">Signal</keyword>
<organism evidence="4">
    <name type="scientific">uncultured Pyrinomonadaceae bacterium</name>
    <dbReference type="NCBI Taxonomy" id="2283094"/>
    <lineage>
        <taxon>Bacteria</taxon>
        <taxon>Pseudomonadati</taxon>
        <taxon>Acidobacteriota</taxon>
        <taxon>Blastocatellia</taxon>
        <taxon>Blastocatellales</taxon>
        <taxon>Pyrinomonadaceae</taxon>
        <taxon>environmental samples</taxon>
    </lineage>
</organism>
<feature type="transmembrane region" description="Helical" evidence="1">
    <location>
        <begin position="214"/>
        <end position="236"/>
    </location>
</feature>
<dbReference type="EMBL" id="CADCUR010000292">
    <property type="protein sequence ID" value="CAA9427331.1"/>
    <property type="molecule type" value="Genomic_DNA"/>
</dbReference>
<protein>
    <recommendedName>
        <fullName evidence="3">Protein-glutamine gamma-glutamyltransferase-like C-terminal domain-containing protein</fullName>
    </recommendedName>
</protein>
<dbReference type="AlphaFoldDB" id="A0A6J4PW90"/>
<gene>
    <name evidence="4" type="ORF">AVDCRST_MAG74-3427</name>
</gene>
<evidence type="ECO:0000259" key="3">
    <source>
        <dbReference type="Pfam" id="PF13559"/>
    </source>
</evidence>
<proteinExistence type="predicted"/>
<accession>A0A6J4PW90</accession>
<name>A0A6J4PW90_9BACT</name>
<dbReference type="Pfam" id="PF13559">
    <property type="entry name" value="DUF4129"/>
    <property type="match status" value="1"/>
</dbReference>
<evidence type="ECO:0000256" key="1">
    <source>
        <dbReference type="SAM" id="Phobius"/>
    </source>
</evidence>
<evidence type="ECO:0000256" key="2">
    <source>
        <dbReference type="SAM" id="SignalP"/>
    </source>
</evidence>